<dbReference type="HOGENOM" id="CLU_091969_1_0_9"/>
<organism evidence="2 3">
    <name type="scientific">[Clostridium] hylemonae DSM 15053</name>
    <dbReference type="NCBI Taxonomy" id="553973"/>
    <lineage>
        <taxon>Bacteria</taxon>
        <taxon>Bacillati</taxon>
        <taxon>Bacillota</taxon>
        <taxon>Clostridia</taxon>
        <taxon>Lachnospirales</taxon>
        <taxon>Lachnospiraceae</taxon>
    </lineage>
</organism>
<evidence type="ECO:0000313" key="2">
    <source>
        <dbReference type="EMBL" id="EEG73363.1"/>
    </source>
</evidence>
<dbReference type="STRING" id="553973.CLOHYLEM_06649"/>
<feature type="transmembrane region" description="Helical" evidence="1">
    <location>
        <begin position="179"/>
        <end position="199"/>
    </location>
</feature>
<dbReference type="GO" id="GO:0140359">
    <property type="term" value="F:ABC-type transporter activity"/>
    <property type="evidence" value="ECO:0007669"/>
    <property type="project" value="InterPro"/>
</dbReference>
<dbReference type="OrthoDB" id="4187110at2"/>
<dbReference type="eggNOG" id="COG1277">
    <property type="taxonomic scope" value="Bacteria"/>
</dbReference>
<gene>
    <name evidence="2" type="ORF">CLOHYLEM_06649</name>
</gene>
<feature type="transmembrane region" description="Helical" evidence="1">
    <location>
        <begin position="112"/>
        <end position="139"/>
    </location>
</feature>
<feature type="transmembrane region" description="Helical" evidence="1">
    <location>
        <begin position="227"/>
        <end position="249"/>
    </location>
</feature>
<evidence type="ECO:0000256" key="1">
    <source>
        <dbReference type="SAM" id="Phobius"/>
    </source>
</evidence>
<dbReference type="AlphaFoldDB" id="C0C3I7"/>
<name>C0C3I7_9FIRM</name>
<feature type="transmembrane region" description="Helical" evidence="1">
    <location>
        <begin position="74"/>
        <end position="91"/>
    </location>
</feature>
<evidence type="ECO:0000313" key="3">
    <source>
        <dbReference type="Proteomes" id="UP000004893"/>
    </source>
</evidence>
<keyword evidence="3" id="KW-1185">Reference proteome</keyword>
<reference evidence="2" key="2">
    <citation type="submission" date="2013-06" db="EMBL/GenBank/DDBJ databases">
        <title>Draft genome sequence of Clostridium hylemonae (DSM 15053).</title>
        <authorList>
            <person name="Sudarsanam P."/>
            <person name="Ley R."/>
            <person name="Guruge J."/>
            <person name="Turnbaugh P.J."/>
            <person name="Mahowald M."/>
            <person name="Liep D."/>
            <person name="Gordon J."/>
        </authorList>
    </citation>
    <scope>NUCLEOTIDE SEQUENCE</scope>
    <source>
        <strain evidence="2">DSM 15053</strain>
    </source>
</reference>
<feature type="transmembrane region" description="Helical" evidence="1">
    <location>
        <begin position="151"/>
        <end position="172"/>
    </location>
</feature>
<evidence type="ECO:0008006" key="4">
    <source>
        <dbReference type="Google" id="ProtNLM"/>
    </source>
</evidence>
<dbReference type="RefSeq" id="WP_006444008.1">
    <property type="nucleotide sequence ID" value="NZ_CP036524.1"/>
</dbReference>
<keyword evidence="1" id="KW-1133">Transmembrane helix</keyword>
<dbReference type="Pfam" id="PF12679">
    <property type="entry name" value="ABC2_membrane_2"/>
    <property type="match status" value="1"/>
</dbReference>
<sequence>MRGFAAFTRKEFTEYLRSYKLLIIVMVFLLLGFMNPVSAKYLPELMENFMPAGMKMEIPEPVIADAWAQFFKNVPQIGLVVMVIITSGTMSQELSRGTLLPVLTKGLKRRAVWLSKFTGAAVLWTGSYFLSFAVTYVYSLLFWDKASVPELGTAVVFAWLFGLLLQSVVLLGSTLSRSYAGGLLSAGALVLAGMVMSLFHGAGRYSPLRLASDNMSLIDGTLKTGDFLPAAAVTGLLTAAAVLAGIMVFDKKQL</sequence>
<reference evidence="2" key="1">
    <citation type="submission" date="2009-02" db="EMBL/GenBank/DDBJ databases">
        <authorList>
            <person name="Fulton L."/>
            <person name="Clifton S."/>
            <person name="Fulton B."/>
            <person name="Xu J."/>
            <person name="Minx P."/>
            <person name="Pepin K.H."/>
            <person name="Johnson M."/>
            <person name="Bhonagiri V."/>
            <person name="Nash W.E."/>
            <person name="Mardis E.R."/>
            <person name="Wilson R.K."/>
        </authorList>
    </citation>
    <scope>NUCLEOTIDE SEQUENCE [LARGE SCALE GENOMIC DNA]</scope>
    <source>
        <strain evidence="2">DSM 15053</strain>
    </source>
</reference>
<protein>
    <recommendedName>
        <fullName evidence="4">ABC-2 type transporter</fullName>
    </recommendedName>
</protein>
<dbReference type="EMBL" id="ABYI02000028">
    <property type="protein sequence ID" value="EEG73363.1"/>
    <property type="molecule type" value="Genomic_DNA"/>
</dbReference>
<dbReference type="GO" id="GO:0005886">
    <property type="term" value="C:plasma membrane"/>
    <property type="evidence" value="ECO:0007669"/>
    <property type="project" value="UniProtKB-SubCell"/>
</dbReference>
<proteinExistence type="predicted"/>
<accession>C0C3I7</accession>
<keyword evidence="1" id="KW-0472">Membrane</keyword>
<comment type="caution">
    <text evidence="2">The sequence shown here is derived from an EMBL/GenBank/DDBJ whole genome shotgun (WGS) entry which is preliminary data.</text>
</comment>
<dbReference type="Proteomes" id="UP000004893">
    <property type="component" value="Unassembled WGS sequence"/>
</dbReference>
<dbReference type="PANTHER" id="PTHR43471">
    <property type="entry name" value="ABC TRANSPORTER PERMEASE"/>
    <property type="match status" value="1"/>
</dbReference>
<keyword evidence="1" id="KW-0812">Transmembrane</keyword>